<evidence type="ECO:0000256" key="1">
    <source>
        <dbReference type="SAM" id="MobiDB-lite"/>
    </source>
</evidence>
<dbReference type="EMBL" id="GAKP01021047">
    <property type="protein sequence ID" value="JAC37905.1"/>
    <property type="molecule type" value="Transcribed_RNA"/>
</dbReference>
<reference evidence="2" key="1">
    <citation type="journal article" date="2014" name="BMC Genomics">
        <title>Characterizing the developmental transcriptome of the oriental fruit fly, Bactrocera dorsalis (Diptera: Tephritidae) through comparative genomic analysis with Drosophila melanogaster utilizing modENCODE datasets.</title>
        <authorList>
            <person name="Geib S.M."/>
            <person name="Calla B."/>
            <person name="Hall B."/>
            <person name="Hou S."/>
            <person name="Manoukis N.C."/>
        </authorList>
    </citation>
    <scope>NUCLEOTIDE SEQUENCE</scope>
    <source>
        <strain evidence="2">Punador</strain>
    </source>
</reference>
<feature type="compositionally biased region" description="Polar residues" evidence="1">
    <location>
        <begin position="63"/>
        <end position="79"/>
    </location>
</feature>
<name>A0A034V809_BACDO</name>
<accession>A0A034V809</accession>
<dbReference type="AlphaFoldDB" id="A0A034V809"/>
<feature type="region of interest" description="Disordered" evidence="1">
    <location>
        <begin position="1"/>
        <end position="21"/>
    </location>
</feature>
<protein>
    <submittedName>
        <fullName evidence="2">Uncharacterized protein</fullName>
    </submittedName>
</protein>
<proteinExistence type="predicted"/>
<sequence length="127" mass="13726">MLGYNRSAAPRTPPPLLTSNVNANAKANSKANATATANVNANVALAAARQHIMGRLAATATAGGQNEYQSEFSPSNYFIQSPPSTPSSLYSSNNANIQPHLHHQQPQEHQHYSQQQQQQLKTHMPPT</sequence>
<organism evidence="2">
    <name type="scientific">Bactrocera dorsalis</name>
    <name type="common">Oriental fruit fly</name>
    <name type="synonym">Dacus dorsalis</name>
    <dbReference type="NCBI Taxonomy" id="27457"/>
    <lineage>
        <taxon>Eukaryota</taxon>
        <taxon>Metazoa</taxon>
        <taxon>Ecdysozoa</taxon>
        <taxon>Arthropoda</taxon>
        <taxon>Hexapoda</taxon>
        <taxon>Insecta</taxon>
        <taxon>Pterygota</taxon>
        <taxon>Neoptera</taxon>
        <taxon>Endopterygota</taxon>
        <taxon>Diptera</taxon>
        <taxon>Brachycera</taxon>
        <taxon>Muscomorpha</taxon>
        <taxon>Tephritoidea</taxon>
        <taxon>Tephritidae</taxon>
        <taxon>Bactrocera</taxon>
        <taxon>Bactrocera</taxon>
    </lineage>
</organism>
<dbReference type="OrthoDB" id="193931at2759"/>
<feature type="region of interest" description="Disordered" evidence="1">
    <location>
        <begin position="63"/>
        <end position="127"/>
    </location>
</feature>
<evidence type="ECO:0000313" key="2">
    <source>
        <dbReference type="EMBL" id="JAC37905.1"/>
    </source>
</evidence>